<evidence type="ECO:0000313" key="6">
    <source>
        <dbReference type="Proteomes" id="UP000077684"/>
    </source>
</evidence>
<reference evidence="5" key="1">
    <citation type="submission" date="2016-04" db="EMBL/GenBank/DDBJ databases">
        <authorList>
            <person name="Nguyen H.D."/>
            <person name="Samba Siva P."/>
            <person name="Cullis J."/>
            <person name="Levesque C.A."/>
            <person name="Hambleton S."/>
        </authorList>
    </citation>
    <scope>NUCLEOTIDE SEQUENCE</scope>
    <source>
        <strain evidence="5">DAOMC 236426</strain>
    </source>
</reference>
<dbReference type="InterPro" id="IPR011990">
    <property type="entry name" value="TPR-like_helical_dom_sf"/>
</dbReference>
<dbReference type="EMBL" id="LWDE02000509">
    <property type="protein sequence ID" value="KAE8247151.1"/>
    <property type="molecule type" value="Genomic_DNA"/>
</dbReference>
<dbReference type="AlphaFoldDB" id="A0A8X7MSD8"/>
<evidence type="ECO:0000256" key="3">
    <source>
        <dbReference type="PROSITE-ProRule" id="PRU00339"/>
    </source>
</evidence>
<evidence type="ECO:0000256" key="2">
    <source>
        <dbReference type="ARBA" id="ARBA00022803"/>
    </source>
</evidence>
<dbReference type="InterPro" id="IPR019734">
    <property type="entry name" value="TPR_rpt"/>
</dbReference>
<name>A0A8X7MSD8_9BASI</name>
<dbReference type="GO" id="GO:0051879">
    <property type="term" value="F:Hsp90 protein binding"/>
    <property type="evidence" value="ECO:0007669"/>
    <property type="project" value="TreeGrafter"/>
</dbReference>
<accession>A0A8X7MSD8</accession>
<feature type="region of interest" description="Disordered" evidence="4">
    <location>
        <begin position="1"/>
        <end position="41"/>
    </location>
</feature>
<comment type="caution">
    <text evidence="5">The sequence shown here is derived from an EMBL/GenBank/DDBJ whole genome shotgun (WGS) entry which is preliminary data.</text>
</comment>
<organism evidence="5 6">
    <name type="scientific">Tilletia controversa</name>
    <name type="common">dwarf bunt fungus</name>
    <dbReference type="NCBI Taxonomy" id="13291"/>
    <lineage>
        <taxon>Eukaryota</taxon>
        <taxon>Fungi</taxon>
        <taxon>Dikarya</taxon>
        <taxon>Basidiomycota</taxon>
        <taxon>Ustilaginomycotina</taxon>
        <taxon>Exobasidiomycetes</taxon>
        <taxon>Tilletiales</taxon>
        <taxon>Tilletiaceae</taxon>
        <taxon>Tilletia</taxon>
    </lineage>
</organism>
<evidence type="ECO:0008006" key="7">
    <source>
        <dbReference type="Google" id="ProtNLM"/>
    </source>
</evidence>
<keyword evidence="1" id="KW-0677">Repeat</keyword>
<gene>
    <name evidence="5" type="ORF">A4X06_0g4665</name>
</gene>
<dbReference type="PANTHER" id="PTHR22904">
    <property type="entry name" value="TPR REPEAT CONTAINING PROTEIN"/>
    <property type="match status" value="1"/>
</dbReference>
<reference evidence="5" key="2">
    <citation type="journal article" date="2019" name="IMA Fungus">
        <title>Genome sequencing and comparison of five Tilletia species to identify candidate genes for the detection of regulated species infecting wheat.</title>
        <authorList>
            <person name="Nguyen H.D.T."/>
            <person name="Sultana T."/>
            <person name="Kesanakurti P."/>
            <person name="Hambleton S."/>
        </authorList>
    </citation>
    <scope>NUCLEOTIDE SEQUENCE</scope>
    <source>
        <strain evidence="5">DAOMC 236426</strain>
    </source>
</reference>
<dbReference type="Gene3D" id="1.25.40.10">
    <property type="entry name" value="Tetratricopeptide repeat domain"/>
    <property type="match status" value="1"/>
</dbReference>
<dbReference type="PROSITE" id="PS50005">
    <property type="entry name" value="TPR"/>
    <property type="match status" value="1"/>
</dbReference>
<sequence>MSSPEEQQAQLQAQAQAQALAPAQAEAQAQLPPAPTPEQQAVTDAHFRPVPLQFNPETGTLDSPILDLSVLNALIRSIASLPKEIPIPPPPNVLPPQRSMAITKAKDDGNAAYRKKDWLNAIRMYTLAVDVAASRPLWESNTVARDELSVCLANRSAAFAAVDDWIGALCDADALIKLKRNWSKGHYRKGKALIGLNRYPEARESFQLGLQFEPDNPDLKKAIEDLPK</sequence>
<evidence type="ECO:0000256" key="1">
    <source>
        <dbReference type="ARBA" id="ARBA00022737"/>
    </source>
</evidence>
<dbReference type="SUPFAM" id="SSF48452">
    <property type="entry name" value="TPR-like"/>
    <property type="match status" value="1"/>
</dbReference>
<proteinExistence type="predicted"/>
<dbReference type="Proteomes" id="UP000077684">
    <property type="component" value="Unassembled WGS sequence"/>
</dbReference>
<dbReference type="PANTHER" id="PTHR22904:SF523">
    <property type="entry name" value="STRESS-INDUCED-PHOSPHOPROTEIN 1"/>
    <property type="match status" value="1"/>
</dbReference>
<evidence type="ECO:0000313" key="5">
    <source>
        <dbReference type="EMBL" id="KAE8247151.1"/>
    </source>
</evidence>
<feature type="repeat" description="TPR" evidence="3">
    <location>
        <begin position="183"/>
        <end position="216"/>
    </location>
</feature>
<evidence type="ECO:0000256" key="4">
    <source>
        <dbReference type="SAM" id="MobiDB-lite"/>
    </source>
</evidence>
<dbReference type="SMART" id="SM00028">
    <property type="entry name" value="TPR"/>
    <property type="match status" value="1"/>
</dbReference>
<keyword evidence="6" id="KW-1185">Reference proteome</keyword>
<keyword evidence="2 3" id="KW-0802">TPR repeat</keyword>
<protein>
    <recommendedName>
        <fullName evidence="7">Translocation protein SEC72</fullName>
    </recommendedName>
</protein>